<evidence type="ECO:0000256" key="1">
    <source>
        <dbReference type="ARBA" id="ARBA00004651"/>
    </source>
</evidence>
<name>A0A1R0MCH6_CHRVL</name>
<gene>
    <name evidence="13" type="ORF">CBW21_08765</name>
</gene>
<proteinExistence type="inferred from homology"/>
<evidence type="ECO:0000313" key="13">
    <source>
        <dbReference type="EMBL" id="OVE48642.1"/>
    </source>
</evidence>
<dbReference type="InterPro" id="IPR004692">
    <property type="entry name" value="SecG"/>
</dbReference>
<dbReference type="RefSeq" id="WP_043612979.1">
    <property type="nucleotide sequence ID" value="NZ_CP024028.1"/>
</dbReference>
<keyword evidence="6 11" id="KW-0812">Transmembrane</keyword>
<feature type="region of interest" description="Disordered" evidence="12">
    <location>
        <begin position="97"/>
        <end position="118"/>
    </location>
</feature>
<keyword evidence="4 11" id="KW-0813">Transport</keyword>
<reference evidence="13 14" key="1">
    <citation type="submission" date="2017-05" db="EMBL/GenBank/DDBJ databases">
        <title>Chromobacterium violaceum GHPS1 isolated from Hydrocarbon polluted soil in French Guiana display an awesome secondary metabolite arsenal and a battery of drug and heavy-metal-resistance and detoxification of xenobiotics proteins.</title>
        <authorList>
            <person name="Belbahri L."/>
        </authorList>
    </citation>
    <scope>NUCLEOTIDE SEQUENCE [LARGE SCALE GENOMIC DNA]</scope>
    <source>
        <strain evidence="13 14">GHPS1</strain>
    </source>
</reference>
<dbReference type="Pfam" id="PF03840">
    <property type="entry name" value="SecG"/>
    <property type="match status" value="1"/>
</dbReference>
<dbReference type="GO" id="GO:0065002">
    <property type="term" value="P:intracellular protein transmembrane transport"/>
    <property type="evidence" value="ECO:0007669"/>
    <property type="project" value="TreeGrafter"/>
</dbReference>
<feature type="compositionally biased region" description="Polar residues" evidence="12">
    <location>
        <begin position="107"/>
        <end position="118"/>
    </location>
</feature>
<dbReference type="GO" id="GO:0009306">
    <property type="term" value="P:protein secretion"/>
    <property type="evidence" value="ECO:0007669"/>
    <property type="project" value="UniProtKB-UniRule"/>
</dbReference>
<comment type="caution">
    <text evidence="13">The sequence shown here is derived from an EMBL/GenBank/DDBJ whole genome shotgun (WGS) entry which is preliminary data.</text>
</comment>
<protein>
    <recommendedName>
        <fullName evidence="3 11">Protein-export membrane protein SecG</fullName>
    </recommendedName>
</protein>
<dbReference type="Proteomes" id="UP000196342">
    <property type="component" value="Unassembled WGS sequence"/>
</dbReference>
<sequence>MELLKTLIWIVNLLSAASIIVLVLMQHGKGADMGAAFGSGSSGSLFGASGSANFLSRTTAVAAVVFFSTSMALVFLSGGGKSDLGVMGNGSKIEQVAPQIPAGAPNKNASGTASKIPE</sequence>
<organism evidence="13 14">
    <name type="scientific">Chromobacterium violaceum</name>
    <dbReference type="NCBI Taxonomy" id="536"/>
    <lineage>
        <taxon>Bacteria</taxon>
        <taxon>Pseudomonadati</taxon>
        <taxon>Pseudomonadota</taxon>
        <taxon>Betaproteobacteria</taxon>
        <taxon>Neisseriales</taxon>
        <taxon>Chromobacteriaceae</taxon>
        <taxon>Chromobacterium</taxon>
    </lineage>
</organism>
<dbReference type="PANTHER" id="PTHR34182">
    <property type="entry name" value="PROTEIN-EXPORT MEMBRANE PROTEIN SECG"/>
    <property type="match status" value="1"/>
</dbReference>
<comment type="similarity">
    <text evidence="2 11">Belongs to the SecG family.</text>
</comment>
<feature type="transmembrane region" description="Helical" evidence="11">
    <location>
        <begin position="54"/>
        <end position="76"/>
    </location>
</feature>
<dbReference type="GO" id="GO:0043952">
    <property type="term" value="P:protein transport by the Sec complex"/>
    <property type="evidence" value="ECO:0007669"/>
    <property type="project" value="TreeGrafter"/>
</dbReference>
<keyword evidence="14" id="KW-1185">Reference proteome</keyword>
<evidence type="ECO:0000313" key="14">
    <source>
        <dbReference type="Proteomes" id="UP000196342"/>
    </source>
</evidence>
<comment type="function">
    <text evidence="11">Involved in protein export. Participates in an early event of protein translocation.</text>
</comment>
<dbReference type="PRINTS" id="PR01651">
    <property type="entry name" value="SECGEXPORT"/>
</dbReference>
<dbReference type="NCBIfam" id="TIGR00810">
    <property type="entry name" value="secG"/>
    <property type="match status" value="1"/>
</dbReference>
<dbReference type="PANTHER" id="PTHR34182:SF1">
    <property type="entry name" value="PROTEIN-EXPORT MEMBRANE PROTEIN SECG"/>
    <property type="match status" value="1"/>
</dbReference>
<keyword evidence="9 11" id="KW-0811">Translocation</keyword>
<evidence type="ECO:0000256" key="8">
    <source>
        <dbReference type="ARBA" id="ARBA00022989"/>
    </source>
</evidence>
<evidence type="ECO:0000256" key="5">
    <source>
        <dbReference type="ARBA" id="ARBA00022475"/>
    </source>
</evidence>
<evidence type="ECO:0000256" key="4">
    <source>
        <dbReference type="ARBA" id="ARBA00022448"/>
    </source>
</evidence>
<dbReference type="GO" id="GO:0005886">
    <property type="term" value="C:plasma membrane"/>
    <property type="evidence" value="ECO:0007669"/>
    <property type="project" value="UniProtKB-SubCell"/>
</dbReference>
<evidence type="ECO:0000256" key="3">
    <source>
        <dbReference type="ARBA" id="ARBA00017876"/>
    </source>
</evidence>
<evidence type="ECO:0000256" key="11">
    <source>
        <dbReference type="RuleBase" id="RU365087"/>
    </source>
</evidence>
<keyword evidence="7 11" id="KW-0653">Protein transport</keyword>
<feature type="transmembrane region" description="Helical" evidence="11">
    <location>
        <begin position="7"/>
        <end position="25"/>
    </location>
</feature>
<comment type="subcellular location">
    <subcellularLocation>
        <location evidence="1 11">Cell membrane</location>
        <topology evidence="1 11">Multi-pass membrane protein</topology>
    </subcellularLocation>
</comment>
<evidence type="ECO:0000256" key="10">
    <source>
        <dbReference type="ARBA" id="ARBA00023136"/>
    </source>
</evidence>
<keyword evidence="8 11" id="KW-1133">Transmembrane helix</keyword>
<evidence type="ECO:0000256" key="7">
    <source>
        <dbReference type="ARBA" id="ARBA00022927"/>
    </source>
</evidence>
<dbReference type="GO" id="GO:0015450">
    <property type="term" value="F:protein-transporting ATPase activity"/>
    <property type="evidence" value="ECO:0007669"/>
    <property type="project" value="UniProtKB-UniRule"/>
</dbReference>
<accession>A0A202BB45</accession>
<evidence type="ECO:0000256" key="2">
    <source>
        <dbReference type="ARBA" id="ARBA00008445"/>
    </source>
</evidence>
<dbReference type="AlphaFoldDB" id="A0A1R0MCH6"/>
<dbReference type="GeneID" id="66366629"/>
<evidence type="ECO:0000256" key="12">
    <source>
        <dbReference type="SAM" id="MobiDB-lite"/>
    </source>
</evidence>
<accession>A0A1R0MCH6</accession>
<keyword evidence="5 11" id="KW-1003">Cell membrane</keyword>
<evidence type="ECO:0000256" key="6">
    <source>
        <dbReference type="ARBA" id="ARBA00022692"/>
    </source>
</evidence>
<keyword evidence="10 11" id="KW-0472">Membrane</keyword>
<dbReference type="EMBL" id="NHOO01000006">
    <property type="protein sequence ID" value="OVE48642.1"/>
    <property type="molecule type" value="Genomic_DNA"/>
</dbReference>
<evidence type="ECO:0000256" key="9">
    <source>
        <dbReference type="ARBA" id="ARBA00023010"/>
    </source>
</evidence>